<dbReference type="GO" id="GO:0071978">
    <property type="term" value="P:bacterial-type flagellum-dependent swarming motility"/>
    <property type="evidence" value="ECO:0007669"/>
    <property type="project" value="TreeGrafter"/>
</dbReference>
<dbReference type="Pfam" id="PF06429">
    <property type="entry name" value="Flg_bbr_C"/>
    <property type="match status" value="1"/>
</dbReference>
<dbReference type="Pfam" id="PF22692">
    <property type="entry name" value="LlgE_F_G_D1"/>
    <property type="match status" value="1"/>
</dbReference>
<dbReference type="InterPro" id="IPR053967">
    <property type="entry name" value="LlgE_F_G-like_D1"/>
</dbReference>
<comment type="similarity">
    <text evidence="1 2">Belongs to the flagella basal body rod proteins family.</text>
</comment>
<dbReference type="PANTHER" id="PTHR30435:SF19">
    <property type="entry name" value="FLAGELLAR BASAL-BODY ROD PROTEIN FLGG"/>
    <property type="match status" value="1"/>
</dbReference>
<keyword evidence="6" id="KW-0969">Cilium</keyword>
<keyword evidence="6" id="KW-0282">Flagellum</keyword>
<organism evidence="6 7">
    <name type="scientific">Neobacillus thermocopriae</name>
    <dbReference type="NCBI Taxonomy" id="1215031"/>
    <lineage>
        <taxon>Bacteria</taxon>
        <taxon>Bacillati</taxon>
        <taxon>Bacillota</taxon>
        <taxon>Bacilli</taxon>
        <taxon>Bacillales</taxon>
        <taxon>Bacillaceae</taxon>
        <taxon>Neobacillus</taxon>
    </lineage>
</organism>
<keyword evidence="7" id="KW-1185">Reference proteome</keyword>
<proteinExistence type="inferred from homology"/>
<dbReference type="InterPro" id="IPR020013">
    <property type="entry name" value="Flagellar_FlgE/F/G"/>
</dbReference>
<protein>
    <submittedName>
        <fullName evidence="6">Flagellar hook-basal body protein</fullName>
    </submittedName>
</protein>
<name>A0A6B3TN21_9BACI</name>
<gene>
    <name evidence="6" type="ORF">G4Z05_04085</name>
</gene>
<accession>A0A6B3TN21</accession>
<evidence type="ECO:0000259" key="5">
    <source>
        <dbReference type="Pfam" id="PF22692"/>
    </source>
</evidence>
<feature type="domain" description="Flagellar basal-body/hook protein C-terminal" evidence="4">
    <location>
        <begin position="245"/>
        <end position="287"/>
    </location>
</feature>
<dbReference type="GO" id="GO:0009425">
    <property type="term" value="C:bacterial-type flagellum basal body"/>
    <property type="evidence" value="ECO:0007669"/>
    <property type="project" value="UniProtKB-SubCell"/>
</dbReference>
<dbReference type="Pfam" id="PF00460">
    <property type="entry name" value="Flg_bb_rod"/>
    <property type="match status" value="1"/>
</dbReference>
<dbReference type="Proteomes" id="UP000481621">
    <property type="component" value="Unassembled WGS sequence"/>
</dbReference>
<feature type="domain" description="Flagellar basal body rod protein N-terminal" evidence="3">
    <location>
        <begin position="5"/>
        <end position="35"/>
    </location>
</feature>
<evidence type="ECO:0000256" key="1">
    <source>
        <dbReference type="ARBA" id="ARBA00009677"/>
    </source>
</evidence>
<comment type="caution">
    <text evidence="6">The sequence shown here is derived from an EMBL/GenBank/DDBJ whole genome shotgun (WGS) entry which is preliminary data.</text>
</comment>
<evidence type="ECO:0000313" key="6">
    <source>
        <dbReference type="EMBL" id="NEX78068.1"/>
    </source>
</evidence>
<evidence type="ECO:0000256" key="2">
    <source>
        <dbReference type="RuleBase" id="RU362116"/>
    </source>
</evidence>
<dbReference type="PANTHER" id="PTHR30435">
    <property type="entry name" value="FLAGELLAR PROTEIN"/>
    <property type="match status" value="1"/>
</dbReference>
<dbReference type="RefSeq" id="WP_163250588.1">
    <property type="nucleotide sequence ID" value="NZ_JAAIUV010000004.1"/>
</dbReference>
<dbReference type="AlphaFoldDB" id="A0A6B3TN21"/>
<dbReference type="InterPro" id="IPR010930">
    <property type="entry name" value="Flg_bb/hook_C_dom"/>
</dbReference>
<keyword evidence="6" id="KW-0966">Cell projection</keyword>
<sequence length="295" mass="32058">MIRGLYSAASGMFSLERKQEALAENLANAQTPGYKKDDTVLRSFPKLLLSRIRDFEQSKTGFAAGVSQNPAQPAPIGVLVNGVYAQERIPNFQQGAIVQTDLPLDVAIEDSGIPLQEVNGRQVKPSAFFAVQLPDGTVGYTRNGKWDVDANGNIITADGYRVLGSNGMPIQLRGEFSKEKLTIDEKGQITMTSDDPTNRRVVGQIGIAIAQNPLELRRLGGNVYQTAAPLPLVQNITDYPGLTLQQGYLEQSNVDPGQTITDMMVALRGYEANQKVIGVYDQSLQQLYSVGKING</sequence>
<dbReference type="NCBIfam" id="TIGR03506">
    <property type="entry name" value="FlgEFG_subfam"/>
    <property type="match status" value="1"/>
</dbReference>
<dbReference type="InterPro" id="IPR001444">
    <property type="entry name" value="Flag_bb_rod_N"/>
</dbReference>
<comment type="subcellular location">
    <subcellularLocation>
        <location evidence="2">Bacterial flagellum basal body</location>
    </subcellularLocation>
</comment>
<dbReference type="InterPro" id="IPR037925">
    <property type="entry name" value="FlgE/F/G-like"/>
</dbReference>
<reference evidence="6" key="1">
    <citation type="submission" date="2020-02" db="EMBL/GenBank/DDBJ databases">
        <title>Bacillus sedimentmangrovi sp. nov., isolated from sediment of the mangrove ecosystem.</title>
        <authorList>
            <person name="Liu G."/>
        </authorList>
    </citation>
    <scope>NUCLEOTIDE SEQUENCE [LARGE SCALE GENOMIC DNA]</scope>
    <source>
        <strain evidence="6">SgZ-7</strain>
    </source>
</reference>
<evidence type="ECO:0000313" key="7">
    <source>
        <dbReference type="Proteomes" id="UP000481621"/>
    </source>
</evidence>
<feature type="domain" description="Flagellar hook protein FlgE/F/G-like D1" evidence="5">
    <location>
        <begin position="126"/>
        <end position="190"/>
    </location>
</feature>
<dbReference type="EMBL" id="JAAIUV010000004">
    <property type="protein sequence ID" value="NEX78068.1"/>
    <property type="molecule type" value="Genomic_DNA"/>
</dbReference>
<keyword evidence="2" id="KW-0975">Bacterial flagellum</keyword>
<evidence type="ECO:0000259" key="4">
    <source>
        <dbReference type="Pfam" id="PF06429"/>
    </source>
</evidence>
<dbReference type="SUPFAM" id="SSF117143">
    <property type="entry name" value="Flagellar hook protein flgE"/>
    <property type="match status" value="1"/>
</dbReference>
<evidence type="ECO:0000259" key="3">
    <source>
        <dbReference type="Pfam" id="PF00460"/>
    </source>
</evidence>